<comment type="similarity">
    <text evidence="2 11">Belongs to the ENDOU family.</text>
</comment>
<organism evidence="14 15">
    <name type="scientific">Ancylostoma caninum</name>
    <name type="common">Dog hookworm</name>
    <dbReference type="NCBI Taxonomy" id="29170"/>
    <lineage>
        <taxon>Eukaryota</taxon>
        <taxon>Metazoa</taxon>
        <taxon>Ecdysozoa</taxon>
        <taxon>Nematoda</taxon>
        <taxon>Chromadorea</taxon>
        <taxon>Rhabditida</taxon>
        <taxon>Rhabditina</taxon>
        <taxon>Rhabditomorpha</taxon>
        <taxon>Strongyloidea</taxon>
        <taxon>Ancylostomatidae</taxon>
        <taxon>Ancylostomatinae</taxon>
        <taxon>Ancylostoma</taxon>
    </lineage>
</organism>
<evidence type="ECO:0000256" key="5">
    <source>
        <dbReference type="ARBA" id="ARBA00022723"/>
    </source>
</evidence>
<dbReference type="PROSITE" id="PS51959">
    <property type="entry name" value="ENDOU"/>
    <property type="match status" value="1"/>
</dbReference>
<dbReference type="GO" id="GO:0016829">
    <property type="term" value="F:lyase activity"/>
    <property type="evidence" value="ECO:0007669"/>
    <property type="project" value="UniProtKB-KW"/>
</dbReference>
<dbReference type="EMBL" id="JOJR01025038">
    <property type="protein sequence ID" value="RCN23760.1"/>
    <property type="molecule type" value="Genomic_DNA"/>
</dbReference>
<evidence type="ECO:0000256" key="11">
    <source>
        <dbReference type="RuleBase" id="RU367085"/>
    </source>
</evidence>
<comment type="caution">
    <text evidence="14">The sequence shown here is derived from an EMBL/GenBank/DDBJ whole genome shotgun (WGS) entry which is preliminary data.</text>
</comment>
<dbReference type="InterPro" id="IPR018998">
    <property type="entry name" value="EndoU_C"/>
</dbReference>
<dbReference type="GO" id="GO:0016787">
    <property type="term" value="F:hydrolase activity"/>
    <property type="evidence" value="ECO:0007669"/>
    <property type="project" value="UniProtKB-KW"/>
</dbReference>
<dbReference type="InterPro" id="IPR039787">
    <property type="entry name" value="ENDOU"/>
</dbReference>
<dbReference type="GO" id="GO:0004521">
    <property type="term" value="F:RNA endonuclease activity"/>
    <property type="evidence" value="ECO:0007669"/>
    <property type="project" value="UniProtKB-UniRule"/>
</dbReference>
<feature type="compositionally biased region" description="Basic and acidic residues" evidence="12">
    <location>
        <begin position="161"/>
        <end position="172"/>
    </location>
</feature>
<dbReference type="SUPFAM" id="SSF142877">
    <property type="entry name" value="EndoU-like"/>
    <property type="match status" value="1"/>
</dbReference>
<keyword evidence="5 11" id="KW-0479">Metal-binding</keyword>
<dbReference type="PANTHER" id="PTHR12439:SF11">
    <property type="entry name" value="URIDYLATE-SPECIFIC ENDORIBONUCLEASE"/>
    <property type="match status" value="1"/>
</dbReference>
<dbReference type="AlphaFoldDB" id="A0A368EYE2"/>
<comment type="cofactor">
    <cofactor evidence="1 11">
        <name>Mn(2+)</name>
        <dbReference type="ChEBI" id="CHEBI:29035"/>
    </cofactor>
</comment>
<accession>A0A368EYE2</accession>
<sequence length="172" mass="18800">MVSLGKNFGTFPFCIAAANDVSFISGFEALFSGEVQNNNVIRFGNWLRFYQQEKAGQLNYHGWFDREVSVAVSLQFAWNNWQALQFSMLLNSSPEFEMAAYTVCALTGGECKFTINGQQVTIVAKTLTANNVVTIDDCHPVVSSSGAATQKPQAGTTKPSKPSDAKLQDLVN</sequence>
<dbReference type="Pfam" id="PF09412">
    <property type="entry name" value="XendoU"/>
    <property type="match status" value="1"/>
</dbReference>
<evidence type="ECO:0000313" key="15">
    <source>
        <dbReference type="Proteomes" id="UP000252519"/>
    </source>
</evidence>
<evidence type="ECO:0000256" key="4">
    <source>
        <dbReference type="ARBA" id="ARBA00022722"/>
    </source>
</evidence>
<feature type="compositionally biased region" description="Polar residues" evidence="12">
    <location>
        <begin position="143"/>
        <end position="160"/>
    </location>
</feature>
<dbReference type="InterPro" id="IPR037227">
    <property type="entry name" value="EndoU-like"/>
</dbReference>
<evidence type="ECO:0000256" key="9">
    <source>
        <dbReference type="ARBA" id="ARBA00023211"/>
    </source>
</evidence>
<feature type="region of interest" description="Disordered" evidence="12">
    <location>
        <begin position="143"/>
        <end position="172"/>
    </location>
</feature>
<comment type="subunit">
    <text evidence="3 11">Monomer.</text>
</comment>
<keyword evidence="7 11" id="KW-0378">Hydrolase</keyword>
<evidence type="ECO:0000256" key="3">
    <source>
        <dbReference type="ARBA" id="ARBA00011245"/>
    </source>
</evidence>
<evidence type="ECO:0000256" key="12">
    <source>
        <dbReference type="SAM" id="MobiDB-lite"/>
    </source>
</evidence>
<keyword evidence="6 11" id="KW-0255">Endonuclease</keyword>
<evidence type="ECO:0000256" key="7">
    <source>
        <dbReference type="ARBA" id="ARBA00022801"/>
    </source>
</evidence>
<evidence type="ECO:0000259" key="13">
    <source>
        <dbReference type="PROSITE" id="PS51959"/>
    </source>
</evidence>
<evidence type="ECO:0000256" key="2">
    <source>
        <dbReference type="ARBA" id="ARBA00010168"/>
    </source>
</evidence>
<keyword evidence="9 11" id="KW-0464">Manganese</keyword>
<evidence type="ECO:0000256" key="10">
    <source>
        <dbReference type="ARBA" id="ARBA00023239"/>
    </source>
</evidence>
<name>A0A368EYE2_ANCCA</name>
<evidence type="ECO:0000256" key="1">
    <source>
        <dbReference type="ARBA" id="ARBA00001936"/>
    </source>
</evidence>
<dbReference type="OrthoDB" id="430326at2759"/>
<feature type="non-terminal residue" evidence="14">
    <location>
        <position position="172"/>
    </location>
</feature>
<feature type="domain" description="EndoU" evidence="13">
    <location>
        <begin position="1"/>
        <end position="144"/>
    </location>
</feature>
<gene>
    <name evidence="14" type="ORF">ANCCAN_30552</name>
</gene>
<keyword evidence="8 11" id="KW-0694">RNA-binding</keyword>
<evidence type="ECO:0000256" key="8">
    <source>
        <dbReference type="ARBA" id="ARBA00022884"/>
    </source>
</evidence>
<dbReference type="PANTHER" id="PTHR12439">
    <property type="entry name" value="PLACENTAL PROTEIN 11-RELATED"/>
    <property type="match status" value="1"/>
</dbReference>
<keyword evidence="15" id="KW-1185">Reference proteome</keyword>
<proteinExistence type="inferred from homology"/>
<dbReference type="GO" id="GO:0003723">
    <property type="term" value="F:RNA binding"/>
    <property type="evidence" value="ECO:0007669"/>
    <property type="project" value="UniProtKB-UniRule"/>
</dbReference>
<evidence type="ECO:0000313" key="14">
    <source>
        <dbReference type="EMBL" id="RCN23760.1"/>
    </source>
</evidence>
<evidence type="ECO:0000256" key="6">
    <source>
        <dbReference type="ARBA" id="ARBA00022759"/>
    </source>
</evidence>
<keyword evidence="4 11" id="KW-0540">Nuclease</keyword>
<protein>
    <recommendedName>
        <fullName evidence="13">EndoU domain-containing protein</fullName>
    </recommendedName>
</protein>
<reference evidence="14 15" key="1">
    <citation type="submission" date="2014-10" db="EMBL/GenBank/DDBJ databases">
        <title>Draft genome of the hookworm Ancylostoma caninum.</title>
        <authorList>
            <person name="Mitreva M."/>
        </authorList>
    </citation>
    <scope>NUCLEOTIDE SEQUENCE [LARGE SCALE GENOMIC DNA]</scope>
    <source>
        <strain evidence="14 15">Baltimore</strain>
    </source>
</reference>
<keyword evidence="10" id="KW-0456">Lyase</keyword>
<dbReference type="Proteomes" id="UP000252519">
    <property type="component" value="Unassembled WGS sequence"/>
</dbReference>
<dbReference type="GO" id="GO:0046872">
    <property type="term" value="F:metal ion binding"/>
    <property type="evidence" value="ECO:0007669"/>
    <property type="project" value="UniProtKB-UniRule"/>
</dbReference>